<organism evidence="1 2">
    <name type="scientific">Melastoma candidum</name>
    <dbReference type="NCBI Taxonomy" id="119954"/>
    <lineage>
        <taxon>Eukaryota</taxon>
        <taxon>Viridiplantae</taxon>
        <taxon>Streptophyta</taxon>
        <taxon>Embryophyta</taxon>
        <taxon>Tracheophyta</taxon>
        <taxon>Spermatophyta</taxon>
        <taxon>Magnoliopsida</taxon>
        <taxon>eudicotyledons</taxon>
        <taxon>Gunneridae</taxon>
        <taxon>Pentapetalae</taxon>
        <taxon>rosids</taxon>
        <taxon>malvids</taxon>
        <taxon>Myrtales</taxon>
        <taxon>Melastomataceae</taxon>
        <taxon>Melastomatoideae</taxon>
        <taxon>Melastomateae</taxon>
        <taxon>Melastoma</taxon>
    </lineage>
</organism>
<proteinExistence type="predicted"/>
<comment type="caution">
    <text evidence="1">The sequence shown here is derived from an EMBL/GenBank/DDBJ whole genome shotgun (WGS) entry which is preliminary data.</text>
</comment>
<name>A0ACB9R6X5_9MYRT</name>
<evidence type="ECO:0000313" key="1">
    <source>
        <dbReference type="EMBL" id="KAI4374192.1"/>
    </source>
</evidence>
<dbReference type="Proteomes" id="UP001057402">
    <property type="component" value="Chromosome 4"/>
</dbReference>
<keyword evidence="2" id="KW-1185">Reference proteome</keyword>
<evidence type="ECO:0000313" key="2">
    <source>
        <dbReference type="Proteomes" id="UP001057402"/>
    </source>
</evidence>
<gene>
    <name evidence="1" type="ORF">MLD38_012212</name>
</gene>
<reference evidence="2" key="1">
    <citation type="journal article" date="2023" name="Front. Plant Sci.">
        <title>Chromosomal-level genome assembly of Melastoma candidum provides insights into trichome evolution.</title>
        <authorList>
            <person name="Zhong Y."/>
            <person name="Wu W."/>
            <person name="Sun C."/>
            <person name="Zou P."/>
            <person name="Liu Y."/>
            <person name="Dai S."/>
            <person name="Zhou R."/>
        </authorList>
    </citation>
    <scope>NUCLEOTIDE SEQUENCE [LARGE SCALE GENOMIC DNA]</scope>
</reference>
<dbReference type="EMBL" id="CM042883">
    <property type="protein sequence ID" value="KAI4374192.1"/>
    <property type="molecule type" value="Genomic_DNA"/>
</dbReference>
<protein>
    <submittedName>
        <fullName evidence="1">Uncharacterized protein</fullName>
    </submittedName>
</protein>
<accession>A0ACB9R6X5</accession>
<sequence length="215" mass="23621">MCHLSSSRRLLSHIHLTPTVSSPTPTDNHDYTSGGNDTFDSNVIMVLAVLLCAVVCSLVLNSLIRCMWRCLTWLLLDYPEGEGSSPQPSADRGVEKKALNMFPVVGYSPELDMPGIDAECVICLSEFCPGDRVRLLPRCHHGFHPRCIDKWLSLHSSCPTCRQSLLETQQKIISGYDDNISHTGSGSELTRTIQATVVPIQAVISTLEPEGLVCQ</sequence>